<organism evidence="2 3">
    <name type="scientific">Mycobacterium tuberculosis</name>
    <dbReference type="NCBI Taxonomy" id="1773"/>
    <lineage>
        <taxon>Bacteria</taxon>
        <taxon>Bacillati</taxon>
        <taxon>Actinomycetota</taxon>
        <taxon>Actinomycetes</taxon>
        <taxon>Mycobacteriales</taxon>
        <taxon>Mycobacteriaceae</taxon>
        <taxon>Mycobacterium</taxon>
        <taxon>Mycobacterium tuberculosis complex</taxon>
    </lineage>
</organism>
<evidence type="ECO:0000313" key="2">
    <source>
        <dbReference type="EMBL" id="COV18895.1"/>
    </source>
</evidence>
<evidence type="ECO:0000256" key="1">
    <source>
        <dbReference type="SAM" id="MobiDB-lite"/>
    </source>
</evidence>
<proteinExistence type="predicted"/>
<dbReference type="Proteomes" id="UP000038802">
    <property type="component" value="Unassembled WGS sequence"/>
</dbReference>
<evidence type="ECO:0000313" key="3">
    <source>
        <dbReference type="Proteomes" id="UP000038802"/>
    </source>
</evidence>
<dbReference type="AlphaFoldDB" id="A0A0U0QPA7"/>
<reference evidence="3" key="1">
    <citation type="submission" date="2015-03" db="EMBL/GenBank/DDBJ databases">
        <authorList>
            <consortium name="Pathogen Informatics"/>
        </authorList>
    </citation>
    <scope>NUCLEOTIDE SEQUENCE [LARGE SCALE GENOMIC DNA]</scope>
    <source>
        <strain evidence="3">K00500041</strain>
    </source>
</reference>
<feature type="region of interest" description="Disordered" evidence="1">
    <location>
        <begin position="68"/>
        <end position="91"/>
    </location>
</feature>
<gene>
    <name evidence="2" type="ORF">ERS007703_00767</name>
</gene>
<sequence length="91" mass="9788">MRFITGLGVAGRRWFTGVHEAISEPQRPEQAQHQAVNVIQRQTVDQHVLGRPLPGLCQCIEVGGDRPPAQLHAFGRPGGAGRVDHHGDGPG</sequence>
<protein>
    <submittedName>
        <fullName evidence="2">Uncharacterized protein</fullName>
    </submittedName>
</protein>
<accession>A0A0U0QPA7</accession>
<name>A0A0U0QPA7_MYCTX</name>
<feature type="compositionally biased region" description="Basic and acidic residues" evidence="1">
    <location>
        <begin position="82"/>
        <end position="91"/>
    </location>
</feature>
<dbReference type="EMBL" id="CSAE01000051">
    <property type="protein sequence ID" value="COV18895.1"/>
    <property type="molecule type" value="Genomic_DNA"/>
</dbReference>